<keyword evidence="8" id="KW-1185">Reference proteome</keyword>
<feature type="chain" id="PRO_5043272502" evidence="4">
    <location>
        <begin position="26"/>
        <end position="409"/>
    </location>
</feature>
<dbReference type="EMBL" id="CAMXCT030002306">
    <property type="protein sequence ID" value="CAL4784533.1"/>
    <property type="molecule type" value="Genomic_DNA"/>
</dbReference>
<dbReference type="SUPFAM" id="SSF49764">
    <property type="entry name" value="HSP20-like chaperones"/>
    <property type="match status" value="1"/>
</dbReference>
<dbReference type="Proteomes" id="UP001152797">
    <property type="component" value="Unassembled WGS sequence"/>
</dbReference>
<reference evidence="6" key="1">
    <citation type="submission" date="2022-10" db="EMBL/GenBank/DDBJ databases">
        <authorList>
            <person name="Chen Y."/>
            <person name="Dougan E. K."/>
            <person name="Chan C."/>
            <person name="Rhodes N."/>
            <person name="Thang M."/>
        </authorList>
    </citation>
    <scope>NUCLEOTIDE SEQUENCE</scope>
</reference>
<reference evidence="7 8" key="2">
    <citation type="submission" date="2024-05" db="EMBL/GenBank/DDBJ databases">
        <authorList>
            <person name="Chen Y."/>
            <person name="Shah S."/>
            <person name="Dougan E. K."/>
            <person name="Thang M."/>
            <person name="Chan C."/>
        </authorList>
    </citation>
    <scope>NUCLEOTIDE SEQUENCE [LARGE SCALE GENOMIC DNA]</scope>
</reference>
<name>A0A9P1G2L4_9DINO</name>
<feature type="region of interest" description="Disordered" evidence="3">
    <location>
        <begin position="277"/>
        <end position="300"/>
    </location>
</feature>
<dbReference type="PROSITE" id="PS01031">
    <property type="entry name" value="SHSP"/>
    <property type="match status" value="1"/>
</dbReference>
<dbReference type="OrthoDB" id="423144at2759"/>
<sequence length="409" mass="44907">MVRAAWGNPGTACAFILAFPLRVVAQGQPIVVNLGPLMGSSDLGLALRDLPEEKGSLEPNPLDVFEDQEQFFRGLLDHFGAHMLPAMQSGSRGFQTEVKGDHFRLRGSLPGYSMHRSSNGDEPLNVQVAGRTLVVQGSKSTGNMMTSFQRSFPLPWEPDPEHVAVTYGAQDGSLLVDVAKKPGSPDASSEQNEQRLASSALADDIDDPLAFLGSPQMTMSFSDLGRGRSDRRSRGSLRGLPMIVGLSNQKAVLFQDPFEQFWNEMDPQIMIATPVGEDVRPSETSDAVPPKPTIETAKTTSFSSELLSPVVVQPKNAKPFWRLSSSEPQRAQYIDIVSPPGVELGKIQGTFVEYVQTRAGDRKPERLELPISVRPEDCMQNHMSSQEHVLRCHTHETVKNLHINVIDEL</sequence>
<comment type="caution">
    <text evidence="6">The sequence shown here is derived from an EMBL/GenBank/DDBJ whole genome shotgun (WGS) entry which is preliminary data.</text>
</comment>
<evidence type="ECO:0000256" key="1">
    <source>
        <dbReference type="PROSITE-ProRule" id="PRU00285"/>
    </source>
</evidence>
<proteinExistence type="inferred from homology"/>
<evidence type="ECO:0000313" key="7">
    <source>
        <dbReference type="EMBL" id="CAL4784533.1"/>
    </source>
</evidence>
<evidence type="ECO:0000256" key="2">
    <source>
        <dbReference type="RuleBase" id="RU003616"/>
    </source>
</evidence>
<feature type="region of interest" description="Disordered" evidence="3">
    <location>
        <begin position="178"/>
        <end position="198"/>
    </location>
</feature>
<keyword evidence="4" id="KW-0732">Signal</keyword>
<dbReference type="InterPro" id="IPR008978">
    <property type="entry name" value="HSP20-like_chaperone"/>
</dbReference>
<gene>
    <name evidence="6" type="ORF">C1SCF055_LOCUS23627</name>
</gene>
<dbReference type="InterPro" id="IPR002068">
    <property type="entry name" value="A-crystallin/Hsp20_dom"/>
</dbReference>
<dbReference type="Pfam" id="PF00011">
    <property type="entry name" value="HSP20"/>
    <property type="match status" value="1"/>
</dbReference>
<evidence type="ECO:0000313" key="8">
    <source>
        <dbReference type="Proteomes" id="UP001152797"/>
    </source>
</evidence>
<feature type="signal peptide" evidence="4">
    <location>
        <begin position="1"/>
        <end position="25"/>
    </location>
</feature>
<feature type="domain" description="SHSP" evidence="5">
    <location>
        <begin position="85"/>
        <end position="199"/>
    </location>
</feature>
<feature type="compositionally biased region" description="Polar residues" evidence="3">
    <location>
        <begin position="186"/>
        <end position="195"/>
    </location>
</feature>
<comment type="similarity">
    <text evidence="1 2">Belongs to the small heat shock protein (HSP20) family.</text>
</comment>
<dbReference type="Gene3D" id="2.60.40.790">
    <property type="match status" value="1"/>
</dbReference>
<dbReference type="EMBL" id="CAMXCT010002306">
    <property type="protein sequence ID" value="CAI3997221.1"/>
    <property type="molecule type" value="Genomic_DNA"/>
</dbReference>
<evidence type="ECO:0000256" key="4">
    <source>
        <dbReference type="SAM" id="SignalP"/>
    </source>
</evidence>
<accession>A0A9P1G2L4</accession>
<dbReference type="CDD" id="cd06464">
    <property type="entry name" value="ACD_sHsps-like"/>
    <property type="match status" value="1"/>
</dbReference>
<dbReference type="AlphaFoldDB" id="A0A9P1G2L4"/>
<organism evidence="6">
    <name type="scientific">Cladocopium goreaui</name>
    <dbReference type="NCBI Taxonomy" id="2562237"/>
    <lineage>
        <taxon>Eukaryota</taxon>
        <taxon>Sar</taxon>
        <taxon>Alveolata</taxon>
        <taxon>Dinophyceae</taxon>
        <taxon>Suessiales</taxon>
        <taxon>Symbiodiniaceae</taxon>
        <taxon>Cladocopium</taxon>
    </lineage>
</organism>
<evidence type="ECO:0000256" key="3">
    <source>
        <dbReference type="SAM" id="MobiDB-lite"/>
    </source>
</evidence>
<dbReference type="EMBL" id="CAMXCT020002306">
    <property type="protein sequence ID" value="CAL1150596.1"/>
    <property type="molecule type" value="Genomic_DNA"/>
</dbReference>
<evidence type="ECO:0000259" key="5">
    <source>
        <dbReference type="PROSITE" id="PS01031"/>
    </source>
</evidence>
<protein>
    <submittedName>
        <fullName evidence="7">SHSP domain-containing protein</fullName>
    </submittedName>
</protein>
<evidence type="ECO:0000313" key="6">
    <source>
        <dbReference type="EMBL" id="CAI3997221.1"/>
    </source>
</evidence>